<dbReference type="Proteomes" id="UP000567795">
    <property type="component" value="Unassembled WGS sequence"/>
</dbReference>
<sequence>MGRPHPSHRTPRPGRTRRGRAGFVLVRCLPFAVIAAVAAVEFSPAHGLYTGPLLTPAPALAAVTMGPVGTLLVAGLAWLLSAATATYNQSWGSGEVYANGLALVVVSVASVTISALRRRGGQELAQVRRVAEAAQQVVLHPVPARLGPVRAAGLYLAAEASARIGGDLYEVISTRHGVRAIVGDVRGKGLPAVRAAAAVLGAFREAAHYEPDLAAVMDRCSSALRRESHLEGREDEDEGFVTALLVQVPTTPVVEILNRGHPPPLLVRAGRVSELQGAEPQPPLGLEALLPADHLRLVESHPFLPGDRLLLCTDGVLEARDAGNRFFPVPERLAHLGGHTPAERLHDLHTALLEHTGGHLADDAAMVLIERTTG</sequence>
<dbReference type="InterPro" id="IPR052016">
    <property type="entry name" value="Bact_Sigma-Reg"/>
</dbReference>
<reference evidence="4 5" key="1">
    <citation type="submission" date="2020-07" db="EMBL/GenBank/DDBJ databases">
        <title>Sequencing the genomes of 1000 actinobacteria strains.</title>
        <authorList>
            <person name="Klenk H.-P."/>
        </authorList>
    </citation>
    <scope>NUCLEOTIDE SEQUENCE [LARGE SCALE GENOMIC DNA]</scope>
    <source>
        <strain evidence="4 5">DSM 42178</strain>
    </source>
</reference>
<dbReference type="InterPro" id="IPR001932">
    <property type="entry name" value="PPM-type_phosphatase-like_dom"/>
</dbReference>
<proteinExistence type="predicted"/>
<evidence type="ECO:0000313" key="4">
    <source>
        <dbReference type="EMBL" id="NYI07445.1"/>
    </source>
</evidence>
<organism evidence="4 5">
    <name type="scientific">Allostreptomyces psammosilenae</name>
    <dbReference type="NCBI Taxonomy" id="1892865"/>
    <lineage>
        <taxon>Bacteria</taxon>
        <taxon>Bacillati</taxon>
        <taxon>Actinomycetota</taxon>
        <taxon>Actinomycetes</taxon>
        <taxon>Kitasatosporales</taxon>
        <taxon>Streptomycetaceae</taxon>
        <taxon>Allostreptomyces</taxon>
    </lineage>
</organism>
<dbReference type="Gene3D" id="3.60.40.10">
    <property type="entry name" value="PPM-type phosphatase domain"/>
    <property type="match status" value="1"/>
</dbReference>
<dbReference type="PANTHER" id="PTHR43156">
    <property type="entry name" value="STAGE II SPORULATION PROTEIN E-RELATED"/>
    <property type="match status" value="1"/>
</dbReference>
<keyword evidence="2" id="KW-0812">Transmembrane</keyword>
<keyword evidence="2" id="KW-1133">Transmembrane helix</keyword>
<feature type="transmembrane region" description="Helical" evidence="2">
    <location>
        <begin position="60"/>
        <end position="84"/>
    </location>
</feature>
<keyword evidence="2" id="KW-0472">Membrane</keyword>
<dbReference type="SUPFAM" id="SSF81606">
    <property type="entry name" value="PP2C-like"/>
    <property type="match status" value="1"/>
</dbReference>
<evidence type="ECO:0000256" key="2">
    <source>
        <dbReference type="SAM" id="Phobius"/>
    </source>
</evidence>
<feature type="transmembrane region" description="Helical" evidence="2">
    <location>
        <begin position="96"/>
        <end position="116"/>
    </location>
</feature>
<evidence type="ECO:0000256" key="1">
    <source>
        <dbReference type="ARBA" id="ARBA00022801"/>
    </source>
</evidence>
<dbReference type="Pfam" id="PF07228">
    <property type="entry name" value="SpoIIE"/>
    <property type="match status" value="1"/>
</dbReference>
<name>A0A852ZZC6_9ACTN</name>
<feature type="transmembrane region" description="Helical" evidence="2">
    <location>
        <begin position="21"/>
        <end position="40"/>
    </location>
</feature>
<feature type="domain" description="PPM-type phosphatase" evidence="3">
    <location>
        <begin position="149"/>
        <end position="371"/>
    </location>
</feature>
<dbReference type="InterPro" id="IPR036457">
    <property type="entry name" value="PPM-type-like_dom_sf"/>
</dbReference>
<dbReference type="RefSeq" id="WP_179815855.1">
    <property type="nucleotide sequence ID" value="NZ_JACBZD010000001.1"/>
</dbReference>
<evidence type="ECO:0000259" key="3">
    <source>
        <dbReference type="SMART" id="SM00331"/>
    </source>
</evidence>
<dbReference type="EMBL" id="JACBZD010000001">
    <property type="protein sequence ID" value="NYI07445.1"/>
    <property type="molecule type" value="Genomic_DNA"/>
</dbReference>
<dbReference type="PANTHER" id="PTHR43156:SF2">
    <property type="entry name" value="STAGE II SPORULATION PROTEIN E"/>
    <property type="match status" value="1"/>
</dbReference>
<dbReference type="GO" id="GO:0016791">
    <property type="term" value="F:phosphatase activity"/>
    <property type="evidence" value="ECO:0007669"/>
    <property type="project" value="TreeGrafter"/>
</dbReference>
<keyword evidence="1" id="KW-0378">Hydrolase</keyword>
<dbReference type="SMART" id="SM00331">
    <property type="entry name" value="PP2C_SIG"/>
    <property type="match status" value="1"/>
</dbReference>
<dbReference type="FunFam" id="3.60.40.10:FF:000058">
    <property type="entry name" value="Stage II sporulation protein E"/>
    <property type="match status" value="1"/>
</dbReference>
<dbReference type="AlphaFoldDB" id="A0A852ZZC6"/>
<keyword evidence="5" id="KW-1185">Reference proteome</keyword>
<accession>A0A852ZZC6</accession>
<protein>
    <submittedName>
        <fullName evidence="4">Serine phosphatase RsbU (Regulator of sigma subunit)</fullName>
    </submittedName>
</protein>
<gene>
    <name evidence="4" type="ORF">FHU37_004388</name>
</gene>
<evidence type="ECO:0000313" key="5">
    <source>
        <dbReference type="Proteomes" id="UP000567795"/>
    </source>
</evidence>
<comment type="caution">
    <text evidence="4">The sequence shown here is derived from an EMBL/GenBank/DDBJ whole genome shotgun (WGS) entry which is preliminary data.</text>
</comment>